<evidence type="ECO:0000313" key="2">
    <source>
        <dbReference type="EMBL" id="RAL47808.1"/>
    </source>
</evidence>
<evidence type="ECO:0000313" key="3">
    <source>
        <dbReference type="Proteomes" id="UP000249390"/>
    </source>
</evidence>
<accession>A0A328DTA9</accession>
<dbReference type="PANTHER" id="PTHR47481">
    <property type="match status" value="1"/>
</dbReference>
<feature type="compositionally biased region" description="Basic and acidic residues" evidence="1">
    <location>
        <begin position="328"/>
        <end position="339"/>
    </location>
</feature>
<gene>
    <name evidence="2" type="ORF">DM860_011393</name>
</gene>
<reference evidence="2 3" key="1">
    <citation type="submission" date="2018-06" db="EMBL/GenBank/DDBJ databases">
        <title>The Genome of Cuscuta australis (Dodder) Provides Insight into the Evolution of Plant Parasitism.</title>
        <authorList>
            <person name="Liu H."/>
        </authorList>
    </citation>
    <scope>NUCLEOTIDE SEQUENCE [LARGE SCALE GENOMIC DNA]</scope>
    <source>
        <strain evidence="3">cv. Yunnan</strain>
        <tissue evidence="2">Vines</tissue>
    </source>
</reference>
<dbReference type="PANTHER" id="PTHR47481:SF43">
    <property type="entry name" value="RETROTRANSPOSON COPIA-LIKE N-TERMINAL DOMAIN-CONTAINING PROTEIN"/>
    <property type="match status" value="1"/>
</dbReference>
<feature type="compositionally biased region" description="Polar residues" evidence="1">
    <location>
        <begin position="201"/>
        <end position="218"/>
    </location>
</feature>
<dbReference type="Proteomes" id="UP000249390">
    <property type="component" value="Unassembled WGS sequence"/>
</dbReference>
<feature type="compositionally biased region" description="Polar residues" evidence="1">
    <location>
        <begin position="311"/>
        <end position="322"/>
    </location>
</feature>
<dbReference type="AlphaFoldDB" id="A0A328DTA9"/>
<protein>
    <recommendedName>
        <fullName evidence="4">Retrotransposon Copia-like N-terminal domain-containing protein</fullName>
    </recommendedName>
</protein>
<name>A0A328DTA9_9ASTE</name>
<feature type="region of interest" description="Disordered" evidence="1">
    <location>
        <begin position="311"/>
        <end position="339"/>
    </location>
</feature>
<evidence type="ECO:0008006" key="4">
    <source>
        <dbReference type="Google" id="ProtNLM"/>
    </source>
</evidence>
<organism evidence="2 3">
    <name type="scientific">Cuscuta australis</name>
    <dbReference type="NCBI Taxonomy" id="267555"/>
    <lineage>
        <taxon>Eukaryota</taxon>
        <taxon>Viridiplantae</taxon>
        <taxon>Streptophyta</taxon>
        <taxon>Embryophyta</taxon>
        <taxon>Tracheophyta</taxon>
        <taxon>Spermatophyta</taxon>
        <taxon>Magnoliopsida</taxon>
        <taxon>eudicotyledons</taxon>
        <taxon>Gunneridae</taxon>
        <taxon>Pentapetalae</taxon>
        <taxon>asterids</taxon>
        <taxon>lamiids</taxon>
        <taxon>Solanales</taxon>
        <taxon>Convolvulaceae</taxon>
        <taxon>Cuscuteae</taxon>
        <taxon>Cuscuta</taxon>
        <taxon>Cuscuta subgen. Grammica</taxon>
        <taxon>Cuscuta sect. Cleistogrammica</taxon>
    </lineage>
</organism>
<comment type="caution">
    <text evidence="2">The sequence shown here is derived from an EMBL/GenBank/DDBJ whole genome shotgun (WGS) entry which is preliminary data.</text>
</comment>
<sequence>MSYFLTKDTPVIQLHAETHFPIKLVTTNFPIWQRQVRTTLIGLDLLGYVDDTLAALAKVVSHAINPCYANWFRQDQAIISALLGSCTDNIQPLISNVDMALEAWLNLHSSFASTSHGHVEMHSLANELALIQNPIPEEDLVSHILNQLGSDYDPITSAAHLRETHISFAELGNILHDYERKLKASEEATSATVLTANVTQSSMSGRSFGNSGHASSFSHDAARSPQGRHQNRNSSDFGRHPRRAFASNGACQFCAIPDHDIRVCRKLARLLRDNGMQSTTVGGSHPIGHTTLATSDGSAQWMFDSGVSHHTTPTPTSLQTFSDYGGPDEIRDTKEISAS</sequence>
<evidence type="ECO:0000256" key="1">
    <source>
        <dbReference type="SAM" id="MobiDB-lite"/>
    </source>
</evidence>
<proteinExistence type="predicted"/>
<keyword evidence="3" id="KW-1185">Reference proteome</keyword>
<feature type="region of interest" description="Disordered" evidence="1">
    <location>
        <begin position="201"/>
        <end position="241"/>
    </location>
</feature>
<dbReference type="EMBL" id="NQVE01000110">
    <property type="protein sequence ID" value="RAL47808.1"/>
    <property type="molecule type" value="Genomic_DNA"/>
</dbReference>